<evidence type="ECO:0000256" key="5">
    <source>
        <dbReference type="ARBA" id="ARBA00022989"/>
    </source>
</evidence>
<dbReference type="PRINTS" id="PR01535">
    <property type="entry name" value="VOMERONASL2R"/>
</dbReference>
<dbReference type="EMBL" id="DYDO01000004">
    <property type="protein sequence ID" value="DBA25576.1"/>
    <property type="molecule type" value="Genomic_DNA"/>
</dbReference>
<dbReference type="InterPro" id="IPR011500">
    <property type="entry name" value="GPCR_3_9-Cys_dom"/>
</dbReference>
<accession>A0AAV3A3J1</accession>
<organism evidence="14 15">
    <name type="scientific">Pyxicephalus adspersus</name>
    <name type="common">African bullfrog</name>
    <dbReference type="NCBI Taxonomy" id="30357"/>
    <lineage>
        <taxon>Eukaryota</taxon>
        <taxon>Metazoa</taxon>
        <taxon>Chordata</taxon>
        <taxon>Craniata</taxon>
        <taxon>Vertebrata</taxon>
        <taxon>Euteleostomi</taxon>
        <taxon>Amphibia</taxon>
        <taxon>Batrachia</taxon>
        <taxon>Anura</taxon>
        <taxon>Neobatrachia</taxon>
        <taxon>Ranoidea</taxon>
        <taxon>Pyxicephalidae</taxon>
        <taxon>Pyxicephalinae</taxon>
        <taxon>Pyxicephalus</taxon>
    </lineage>
</organism>
<comment type="subcellular location">
    <subcellularLocation>
        <location evidence="1">Cell membrane</location>
        <topology evidence="1">Multi-pass membrane protein</topology>
    </subcellularLocation>
</comment>
<keyword evidence="9" id="KW-0325">Glycoprotein</keyword>
<dbReference type="InterPro" id="IPR004073">
    <property type="entry name" value="GPCR_3_vmron_rcpt_2"/>
</dbReference>
<evidence type="ECO:0000313" key="14">
    <source>
        <dbReference type="EMBL" id="DBA25576.1"/>
    </source>
</evidence>
<dbReference type="GO" id="GO:0005886">
    <property type="term" value="C:plasma membrane"/>
    <property type="evidence" value="ECO:0007669"/>
    <property type="project" value="UniProtKB-SubCell"/>
</dbReference>
<feature type="signal peptide" evidence="12">
    <location>
        <begin position="1"/>
        <end position="18"/>
    </location>
</feature>
<evidence type="ECO:0000256" key="1">
    <source>
        <dbReference type="ARBA" id="ARBA00004651"/>
    </source>
</evidence>
<keyword evidence="10" id="KW-0807">Transducer</keyword>
<dbReference type="PRINTS" id="PR00248">
    <property type="entry name" value="GPCRMGR"/>
</dbReference>
<keyword evidence="4 12" id="KW-0732">Signal</keyword>
<protein>
    <recommendedName>
        <fullName evidence="13">G-protein coupled receptors family 3 profile domain-containing protein</fullName>
    </recommendedName>
</protein>
<feature type="transmembrane region" description="Helical" evidence="11">
    <location>
        <begin position="751"/>
        <end position="771"/>
    </location>
</feature>
<evidence type="ECO:0000256" key="10">
    <source>
        <dbReference type="ARBA" id="ARBA00023224"/>
    </source>
</evidence>
<reference evidence="14" key="1">
    <citation type="thesis" date="2020" institute="ProQuest LLC" country="789 East Eisenhower Parkway, Ann Arbor, MI, USA">
        <title>Comparative Genomics and Chromosome Evolution.</title>
        <authorList>
            <person name="Mudd A.B."/>
        </authorList>
    </citation>
    <scope>NUCLEOTIDE SEQUENCE</scope>
    <source>
        <strain evidence="14">1538</strain>
        <tissue evidence="14">Blood</tissue>
    </source>
</reference>
<keyword evidence="15" id="KW-1185">Reference proteome</keyword>
<dbReference type="SUPFAM" id="SSF53822">
    <property type="entry name" value="Periplasmic binding protein-like I"/>
    <property type="match status" value="1"/>
</dbReference>
<dbReference type="Proteomes" id="UP001181693">
    <property type="component" value="Unassembled WGS sequence"/>
</dbReference>
<dbReference type="PANTHER" id="PTHR24061">
    <property type="entry name" value="CALCIUM-SENSING RECEPTOR-RELATED"/>
    <property type="match status" value="1"/>
</dbReference>
<keyword evidence="8" id="KW-0675">Receptor</keyword>
<dbReference type="PROSITE" id="PS50259">
    <property type="entry name" value="G_PROTEIN_RECEP_F3_4"/>
    <property type="match status" value="1"/>
</dbReference>
<dbReference type="InterPro" id="IPR038550">
    <property type="entry name" value="GPCR_3_9-Cys_sf"/>
</dbReference>
<dbReference type="Pfam" id="PF07562">
    <property type="entry name" value="NCD3G"/>
    <property type="match status" value="1"/>
</dbReference>
<evidence type="ECO:0000256" key="8">
    <source>
        <dbReference type="ARBA" id="ARBA00023170"/>
    </source>
</evidence>
<dbReference type="FunFam" id="2.10.50.30:FF:000003">
    <property type="entry name" value="Vomeronasal 2, receptor 120"/>
    <property type="match status" value="1"/>
</dbReference>
<evidence type="ECO:0000313" key="15">
    <source>
        <dbReference type="Proteomes" id="UP001181693"/>
    </source>
</evidence>
<evidence type="ECO:0000256" key="4">
    <source>
        <dbReference type="ARBA" id="ARBA00022729"/>
    </source>
</evidence>
<evidence type="ECO:0000259" key="13">
    <source>
        <dbReference type="PROSITE" id="PS50259"/>
    </source>
</evidence>
<evidence type="ECO:0000256" key="7">
    <source>
        <dbReference type="ARBA" id="ARBA00023136"/>
    </source>
</evidence>
<dbReference type="Pfam" id="PF00003">
    <property type="entry name" value="7tm_3"/>
    <property type="match status" value="1"/>
</dbReference>
<evidence type="ECO:0000256" key="6">
    <source>
        <dbReference type="ARBA" id="ARBA00023040"/>
    </source>
</evidence>
<dbReference type="InterPro" id="IPR017978">
    <property type="entry name" value="GPCR_3_C"/>
</dbReference>
<feature type="transmembrane region" description="Helical" evidence="11">
    <location>
        <begin position="783"/>
        <end position="806"/>
    </location>
</feature>
<keyword evidence="6" id="KW-0297">G-protein coupled receptor</keyword>
<feature type="transmembrane region" description="Helical" evidence="11">
    <location>
        <begin position="674"/>
        <end position="696"/>
    </location>
</feature>
<dbReference type="AlphaFoldDB" id="A0AAV3A3J1"/>
<proteinExistence type="predicted"/>
<dbReference type="InterPro" id="IPR000068">
    <property type="entry name" value="GPCR_3_Ca_sens_rcpt-rel"/>
</dbReference>
<keyword evidence="3 11" id="KW-0812">Transmembrane</keyword>
<feature type="transmembrane region" description="Helical" evidence="11">
    <location>
        <begin position="629"/>
        <end position="653"/>
    </location>
</feature>
<comment type="caution">
    <text evidence="14">The sequence shown here is derived from an EMBL/GenBank/DDBJ whole genome shotgun (WGS) entry which is preliminary data.</text>
</comment>
<gene>
    <name evidence="14" type="ORF">GDO54_009951</name>
</gene>
<evidence type="ECO:0000256" key="3">
    <source>
        <dbReference type="ARBA" id="ARBA00022692"/>
    </source>
</evidence>
<evidence type="ECO:0000256" key="9">
    <source>
        <dbReference type="ARBA" id="ARBA00023180"/>
    </source>
</evidence>
<dbReference type="InterPro" id="IPR001828">
    <property type="entry name" value="ANF_lig-bd_rcpt"/>
</dbReference>
<dbReference type="Gene3D" id="3.40.50.2300">
    <property type="match status" value="3"/>
</dbReference>
<dbReference type="InterPro" id="IPR028082">
    <property type="entry name" value="Peripla_BP_I"/>
</dbReference>
<dbReference type="Gene3D" id="2.10.50.30">
    <property type="entry name" value="GPCR, family 3, nine cysteines domain"/>
    <property type="match status" value="1"/>
</dbReference>
<dbReference type="PANTHER" id="PTHR24061:SF599">
    <property type="entry name" value="G-PROTEIN COUPLED RECEPTORS FAMILY 3 PROFILE DOMAIN-CONTAINING PROTEIN"/>
    <property type="match status" value="1"/>
</dbReference>
<evidence type="ECO:0000256" key="11">
    <source>
        <dbReference type="SAM" id="Phobius"/>
    </source>
</evidence>
<feature type="chain" id="PRO_5043337774" description="G-protein coupled receptors family 3 profile domain-containing protein" evidence="12">
    <location>
        <begin position="19"/>
        <end position="813"/>
    </location>
</feature>
<dbReference type="GO" id="GO:0004930">
    <property type="term" value="F:G protein-coupled receptor activity"/>
    <property type="evidence" value="ECO:0007669"/>
    <property type="project" value="UniProtKB-KW"/>
</dbReference>
<feature type="transmembrane region" description="Helical" evidence="11">
    <location>
        <begin position="596"/>
        <end position="617"/>
    </location>
</feature>
<dbReference type="InterPro" id="IPR017979">
    <property type="entry name" value="GPCR_3_CS"/>
</dbReference>
<feature type="transmembrane region" description="Helical" evidence="11">
    <location>
        <begin position="716"/>
        <end position="739"/>
    </location>
</feature>
<feature type="domain" description="G-protein coupled receptors family 3 profile" evidence="13">
    <location>
        <begin position="559"/>
        <end position="813"/>
    </location>
</feature>
<keyword evidence="5 11" id="KW-1133">Transmembrane helix</keyword>
<dbReference type="FunFam" id="3.40.50.2300:FF:000334">
    <property type="entry name" value="Vomeronasal 2, receptor 56"/>
    <property type="match status" value="1"/>
</dbReference>
<feature type="transmembrane region" description="Helical" evidence="11">
    <location>
        <begin position="559"/>
        <end position="584"/>
    </location>
</feature>
<evidence type="ECO:0000256" key="12">
    <source>
        <dbReference type="SAM" id="SignalP"/>
    </source>
</evidence>
<dbReference type="PROSITE" id="PS00981">
    <property type="entry name" value="G_PROTEIN_RECEP_F3_3"/>
    <property type="match status" value="1"/>
</dbReference>
<dbReference type="Pfam" id="PF01094">
    <property type="entry name" value="ANF_receptor"/>
    <property type="match status" value="1"/>
</dbReference>
<keyword evidence="2" id="KW-1003">Cell membrane</keyword>
<name>A0AAV3A3J1_PYXAD</name>
<evidence type="ECO:0000256" key="2">
    <source>
        <dbReference type="ARBA" id="ARBA00022475"/>
    </source>
</evidence>
<keyword evidence="7 11" id="KW-0472">Membrane</keyword>
<sequence length="813" mass="92194">MISLIISLLVLPVTCVEGSDPNSACMLSEPKLDGYYKEGDFIVGGIIQVTRDYFVRYSKFIKKPRPIPCGLTSVNLYRHLLVFLFTIEEINNSTEILPNITLGYKVFDSCAIDLYSVASTLTILSGGEKIIPNYSCWKENQMISYGPMTSVLTDIHQFPTFYQVLPLELSAVDVIVNLLKHFGWKWVGLLTSDDETGHRAGDILRNEISNYGGCVAFSIEVYDDLTMLRQRAEIIKKINSSSANVIVSFLHVNFAQAFVKAFFYPKLLNKFWIMSLFFSDVPKIRSHNIIYTFNGSLVVLLQQGLIPGFKQHFYTLKPADFPNDVNFHSVFGRLASCTFTHRTDNILPMCTGNETLDEEFLALFDFFTFRTSYGVYTATYALAHSLQDMMTYTKGPEMFLTYFKQWKLNWFLQKVNFTTFSGNKIFFNKDRSVEAHFDIVKYFFTRQFAQSVITVGKYHSSGPKEKQLKIYNFSKLWKPYFNQVPQSLCREVCKPGYKMVKREGEPPCCYDCVQCAENEISNTTDAQRCIQCSSLEKPDKQKSQCVYKNIEFLSHKEGLGVILSSISFLFSIVTIAMLGVFWKCRESPIVKANNRTLSYILLISLMLCLLSVLLFIGRPSNILCFLRQGAFGIVFTISVSTILAKTLTVIIAFNATRPGSKLKKLLRTRWSTTLICVCTLVEILFSVTWIVSYPPFPDVNTDTENVILLCNEGSVTFFFLGIGYIGLLALISLIAAFLAKDFPDRFNEAKNITFSVLIFISVWVAFIPAYVSTQGSNMVAVEIFAILASSAGLLFCIFIPKCYIICCRPDKLH</sequence>
<dbReference type="InterPro" id="IPR000337">
    <property type="entry name" value="GPCR_3"/>
</dbReference>